<feature type="compositionally biased region" description="Low complexity" evidence="3">
    <location>
        <begin position="30"/>
        <end position="56"/>
    </location>
</feature>
<feature type="region of interest" description="Disordered" evidence="3">
    <location>
        <begin position="30"/>
        <end position="60"/>
    </location>
</feature>
<comment type="caution">
    <text evidence="6">The sequence shown here is derived from an EMBL/GenBank/DDBJ whole genome shotgun (WGS) entry which is preliminary data.</text>
</comment>
<dbReference type="InterPro" id="IPR028082">
    <property type="entry name" value="Peripla_BP_I"/>
</dbReference>
<evidence type="ECO:0000313" key="7">
    <source>
        <dbReference type="Proteomes" id="UP000466864"/>
    </source>
</evidence>
<protein>
    <submittedName>
        <fullName evidence="6">Substrate-binding domain-containing protein</fullName>
    </submittedName>
</protein>
<evidence type="ECO:0000256" key="3">
    <source>
        <dbReference type="SAM" id="MobiDB-lite"/>
    </source>
</evidence>
<sequence length="346" mass="35824">MTKKGILSLALSGLMAAALAGCGGASGSGTAADSTASQGTTTGTSASGEAVASGSGETQTGSKDIKISVVMHAMNSSFYTTLADGAKQAGKDLGITVDVTSPSTASDLDAQVNLIESAIAAKYNGIATVTWDPTGFNSVIKKAEDQGIPVVGFNQDAEDCGTKAFIGQDYEDAGYQLGKYMFGTVMNGKGKYIVASCGPTDSALEAREAGIKKAAEEYPDVEYIDTIDIGTDLDNAYSVIESAYLAHQDVNAFLGVDVFSEAIGNFINAYGLTGKVYGAGFDLTEGTLKHVKNGDMQLTVGQNPYLQGYYSVMELYMNLADGADFIDINTGAQMVTADNVDSVEPE</sequence>
<keyword evidence="7" id="KW-1185">Reference proteome</keyword>
<dbReference type="Proteomes" id="UP000466864">
    <property type="component" value="Unassembled WGS sequence"/>
</dbReference>
<organism evidence="6 7">
    <name type="scientific">Bilifractor porci</name>
    <dbReference type="NCBI Taxonomy" id="2606636"/>
    <lineage>
        <taxon>Bacteria</taxon>
        <taxon>Bacillati</taxon>
        <taxon>Bacillota</taxon>
        <taxon>Clostridia</taxon>
        <taxon>Lachnospirales</taxon>
        <taxon>Lachnospiraceae</taxon>
        <taxon>Bilifractor</taxon>
    </lineage>
</organism>
<feature type="domain" description="Periplasmic binding protein" evidence="5">
    <location>
        <begin position="67"/>
        <end position="319"/>
    </location>
</feature>
<keyword evidence="4" id="KW-0732">Signal</keyword>
<comment type="similarity">
    <text evidence="2">Belongs to the bacterial solute-binding protein 2 family.</text>
</comment>
<name>A0A7X2P7Y0_9FIRM</name>
<dbReference type="EMBL" id="VUMV01000003">
    <property type="protein sequence ID" value="MST81918.1"/>
    <property type="molecule type" value="Genomic_DNA"/>
</dbReference>
<dbReference type="Gene3D" id="3.40.50.2300">
    <property type="match status" value="2"/>
</dbReference>
<accession>A0A7X2P7Y0</accession>
<dbReference type="InterPro" id="IPR025997">
    <property type="entry name" value="SBP_2_dom"/>
</dbReference>
<evidence type="ECO:0000256" key="2">
    <source>
        <dbReference type="ARBA" id="ARBA00007639"/>
    </source>
</evidence>
<evidence type="ECO:0000256" key="1">
    <source>
        <dbReference type="ARBA" id="ARBA00004196"/>
    </source>
</evidence>
<feature type="chain" id="PRO_5039432352" evidence="4">
    <location>
        <begin position="21"/>
        <end position="346"/>
    </location>
</feature>
<comment type="subcellular location">
    <subcellularLocation>
        <location evidence="1">Cell envelope</location>
    </subcellularLocation>
</comment>
<feature type="signal peptide" evidence="4">
    <location>
        <begin position="1"/>
        <end position="20"/>
    </location>
</feature>
<proteinExistence type="inferred from homology"/>
<gene>
    <name evidence="6" type="ORF">FYJ60_06275</name>
</gene>
<dbReference type="PANTHER" id="PTHR30036">
    <property type="entry name" value="D-XYLOSE-BINDING PERIPLASMIC PROTEIN"/>
    <property type="match status" value="1"/>
</dbReference>
<evidence type="ECO:0000256" key="4">
    <source>
        <dbReference type="SAM" id="SignalP"/>
    </source>
</evidence>
<evidence type="ECO:0000259" key="5">
    <source>
        <dbReference type="Pfam" id="PF13407"/>
    </source>
</evidence>
<dbReference type="AlphaFoldDB" id="A0A7X2P7Y0"/>
<dbReference type="InterPro" id="IPR050555">
    <property type="entry name" value="Bact_Solute-Bind_Prot2"/>
</dbReference>
<dbReference type="GO" id="GO:0030288">
    <property type="term" value="C:outer membrane-bounded periplasmic space"/>
    <property type="evidence" value="ECO:0007669"/>
    <property type="project" value="TreeGrafter"/>
</dbReference>
<dbReference type="SUPFAM" id="SSF53822">
    <property type="entry name" value="Periplasmic binding protein-like I"/>
    <property type="match status" value="1"/>
</dbReference>
<dbReference type="Pfam" id="PF13407">
    <property type="entry name" value="Peripla_BP_4"/>
    <property type="match status" value="1"/>
</dbReference>
<dbReference type="PROSITE" id="PS51257">
    <property type="entry name" value="PROKAR_LIPOPROTEIN"/>
    <property type="match status" value="1"/>
</dbReference>
<dbReference type="GO" id="GO:0030246">
    <property type="term" value="F:carbohydrate binding"/>
    <property type="evidence" value="ECO:0007669"/>
    <property type="project" value="TreeGrafter"/>
</dbReference>
<reference evidence="6 7" key="1">
    <citation type="submission" date="2019-08" db="EMBL/GenBank/DDBJ databases">
        <title>In-depth cultivation of the pig gut microbiome towards novel bacterial diversity and tailored functional studies.</title>
        <authorList>
            <person name="Wylensek D."/>
            <person name="Hitch T.C.A."/>
            <person name="Clavel T."/>
        </authorList>
    </citation>
    <scope>NUCLEOTIDE SEQUENCE [LARGE SCALE GENOMIC DNA]</scope>
    <source>
        <strain evidence="6 7">Oil+RF-744-WCA-WT-13</strain>
    </source>
</reference>
<dbReference type="PANTHER" id="PTHR30036:SF7">
    <property type="entry name" value="ABC TRANSPORTER PERIPLASMIC-BINDING PROTEIN YPHF"/>
    <property type="match status" value="1"/>
</dbReference>
<evidence type="ECO:0000313" key="6">
    <source>
        <dbReference type="EMBL" id="MST81918.1"/>
    </source>
</evidence>
<dbReference type="RefSeq" id="WP_154457821.1">
    <property type="nucleotide sequence ID" value="NZ_VUMV01000003.1"/>
</dbReference>